<feature type="region of interest" description="Disordered" evidence="1">
    <location>
        <begin position="80"/>
        <end position="179"/>
    </location>
</feature>
<sequence>METRDVRLIFNYTTKIAKSYNLRPEITKSKGISINSIPSLLNQLKSREENASDAEHLDYMKTSLSIYSLPLFTVPEIMEGKHKTSSTTTTTEEEEEKPEVIAITDETNDENIQTEVISEEQQEPEETVQPEEPAVEEKKSKKDKKNKKDKKEDKKDKKNDKPKGITKLEKMKEKLHKKK</sequence>
<dbReference type="OrthoDB" id="10440488at2759"/>
<feature type="compositionally biased region" description="Acidic residues" evidence="1">
    <location>
        <begin position="117"/>
        <end position="129"/>
    </location>
</feature>
<evidence type="ECO:0000256" key="1">
    <source>
        <dbReference type="SAM" id="MobiDB-lite"/>
    </source>
</evidence>
<organism evidence="3">
    <name type="scientific">Naegleria gruberi</name>
    <name type="common">Amoeba</name>
    <dbReference type="NCBI Taxonomy" id="5762"/>
    <lineage>
        <taxon>Eukaryota</taxon>
        <taxon>Discoba</taxon>
        <taxon>Heterolobosea</taxon>
        <taxon>Tetramitia</taxon>
        <taxon>Eutetramitia</taxon>
        <taxon>Vahlkampfiidae</taxon>
        <taxon>Naegleria</taxon>
    </lineage>
</organism>
<reference evidence="2 3" key="1">
    <citation type="journal article" date="2010" name="Cell">
        <title>The genome of Naegleria gruberi illuminates early eukaryotic versatility.</title>
        <authorList>
            <person name="Fritz-Laylin L.K."/>
            <person name="Prochnik S.E."/>
            <person name="Ginger M.L."/>
            <person name="Dacks J.B."/>
            <person name="Carpenter M.L."/>
            <person name="Field M.C."/>
            <person name="Kuo A."/>
            <person name="Paredez A."/>
            <person name="Chapman J."/>
            <person name="Pham J."/>
            <person name="Shu S."/>
            <person name="Neupane R."/>
            <person name="Cipriano M."/>
            <person name="Mancuso J."/>
            <person name="Tu H."/>
            <person name="Salamov A."/>
            <person name="Lindquist E."/>
            <person name="Shapiro H."/>
            <person name="Lucas S."/>
            <person name="Grigoriev I.V."/>
            <person name="Cande W.Z."/>
            <person name="Fulton C."/>
            <person name="Rokhsar D.S."/>
            <person name="Dawson S.C."/>
        </authorList>
    </citation>
    <scope>NUCLEOTIDE SEQUENCE [LARGE SCALE GENOMIC DNA]</scope>
    <source>
        <strain evidence="2 3">NEG-M</strain>
    </source>
</reference>
<dbReference type="KEGG" id="ngr:NAEGRDRAFT_61334"/>
<evidence type="ECO:0000313" key="3">
    <source>
        <dbReference type="Proteomes" id="UP000006671"/>
    </source>
</evidence>
<dbReference type="RefSeq" id="XP_002683151.1">
    <property type="nucleotide sequence ID" value="XM_002683105.1"/>
</dbReference>
<protein>
    <submittedName>
        <fullName evidence="2">Predicted protein</fullName>
    </submittedName>
</protein>
<accession>D2UY38</accession>
<dbReference type="GeneID" id="8863966"/>
<feature type="compositionally biased region" description="Basic and acidic residues" evidence="1">
    <location>
        <begin position="149"/>
        <end position="172"/>
    </location>
</feature>
<dbReference type="EMBL" id="GG738845">
    <property type="protein sequence ID" value="EFC50407.1"/>
    <property type="molecule type" value="Genomic_DNA"/>
</dbReference>
<dbReference type="InParanoid" id="D2UY38"/>
<dbReference type="AlphaFoldDB" id="D2UY38"/>
<name>D2UY38_NAEGR</name>
<dbReference type="VEuPathDB" id="AmoebaDB:NAEGRDRAFT_61334"/>
<dbReference type="OMA" id="PIFNHED"/>
<keyword evidence="3" id="KW-1185">Reference proteome</keyword>
<gene>
    <name evidence="2" type="ORF">NAEGRDRAFT_61334</name>
</gene>
<evidence type="ECO:0000313" key="2">
    <source>
        <dbReference type="EMBL" id="EFC50407.1"/>
    </source>
</evidence>
<proteinExistence type="predicted"/>
<dbReference type="Proteomes" id="UP000006671">
    <property type="component" value="Unassembled WGS sequence"/>
</dbReference>